<keyword evidence="3" id="KW-0732">Signal</keyword>
<feature type="signal peptide" evidence="3">
    <location>
        <begin position="1"/>
        <end position="21"/>
    </location>
</feature>
<keyword evidence="5" id="KW-1185">Reference proteome</keyword>
<evidence type="ECO:0000313" key="5">
    <source>
        <dbReference type="Proteomes" id="UP001273505"/>
    </source>
</evidence>
<dbReference type="SUPFAM" id="SSF53474">
    <property type="entry name" value="alpha/beta-Hydrolases"/>
    <property type="match status" value="1"/>
</dbReference>
<proteinExistence type="inferred from homology"/>
<dbReference type="InterPro" id="IPR052558">
    <property type="entry name" value="Siderophore_Hydrolase_D"/>
</dbReference>
<sequence>MNIKAIYLTVLLLGLPACVLATDYKAYQMPHTQVVPIRDPLTNADYELYVKLPKNYYDNKDKHYPVLYFTDAMWAIEALSSSTYYIFEDVILVGISWRKDITEKQKNEVGVHASRFPDYTFKKSDDPEIQAKYQPGKASRHLTFIRNNVIPRVEEIYRAENNNRTYFGYSTGGLFGFYILLTQPDTFNNYLLGSPSVWYYVPELSDMAINLKPAPGLPPRNVMISRGTEEIDLGKHIEKVVSALASREDNFINIHQHYPNGDHVTAFPETVIQSVKWLYQKQ</sequence>
<dbReference type="PANTHER" id="PTHR40841">
    <property type="entry name" value="SIDEROPHORE TRIACETYLFUSARININE C ESTERASE"/>
    <property type="match status" value="1"/>
</dbReference>
<reference evidence="4 5" key="1">
    <citation type="submission" date="2023-11" db="EMBL/GenBank/DDBJ databases">
        <title>Gilvimarinus fulvus sp. nov., isolated from the surface of Kelp.</title>
        <authorList>
            <person name="Sun Y.Y."/>
            <person name="Gong Y."/>
            <person name="Du Z.J."/>
        </authorList>
    </citation>
    <scope>NUCLEOTIDE SEQUENCE [LARGE SCALE GENOMIC DNA]</scope>
    <source>
        <strain evidence="4 5">SDUM040013</strain>
    </source>
</reference>
<evidence type="ECO:0000256" key="1">
    <source>
        <dbReference type="ARBA" id="ARBA00005622"/>
    </source>
</evidence>
<dbReference type="InterPro" id="IPR000801">
    <property type="entry name" value="Esterase-like"/>
</dbReference>
<dbReference type="RefSeq" id="WP_302720755.1">
    <property type="nucleotide sequence ID" value="NZ_JAULRU010000215.1"/>
</dbReference>
<feature type="chain" id="PRO_5046786451" evidence="3">
    <location>
        <begin position="22"/>
        <end position="282"/>
    </location>
</feature>
<evidence type="ECO:0000256" key="2">
    <source>
        <dbReference type="ARBA" id="ARBA00022801"/>
    </source>
</evidence>
<dbReference type="InterPro" id="IPR029058">
    <property type="entry name" value="AB_hydrolase_fold"/>
</dbReference>
<dbReference type="GO" id="GO:0016787">
    <property type="term" value="F:hydrolase activity"/>
    <property type="evidence" value="ECO:0007669"/>
    <property type="project" value="UniProtKB-KW"/>
</dbReference>
<dbReference type="Pfam" id="PF00756">
    <property type="entry name" value="Esterase"/>
    <property type="match status" value="1"/>
</dbReference>
<name>A0ABU4S135_9GAMM</name>
<protein>
    <submittedName>
        <fullName evidence="4">Alpha/beta hydrolase-fold protein</fullName>
    </submittedName>
</protein>
<dbReference type="EMBL" id="JAXAFO010000019">
    <property type="protein sequence ID" value="MDX6850121.1"/>
    <property type="molecule type" value="Genomic_DNA"/>
</dbReference>
<comment type="caution">
    <text evidence="4">The sequence shown here is derived from an EMBL/GenBank/DDBJ whole genome shotgun (WGS) entry which is preliminary data.</text>
</comment>
<dbReference type="Proteomes" id="UP001273505">
    <property type="component" value="Unassembled WGS sequence"/>
</dbReference>
<evidence type="ECO:0000313" key="4">
    <source>
        <dbReference type="EMBL" id="MDX6850121.1"/>
    </source>
</evidence>
<evidence type="ECO:0000256" key="3">
    <source>
        <dbReference type="SAM" id="SignalP"/>
    </source>
</evidence>
<dbReference type="Gene3D" id="3.40.50.1820">
    <property type="entry name" value="alpha/beta hydrolase"/>
    <property type="match status" value="1"/>
</dbReference>
<organism evidence="4 5">
    <name type="scientific">Gilvimarinus gilvus</name>
    <dbReference type="NCBI Taxonomy" id="3058038"/>
    <lineage>
        <taxon>Bacteria</taxon>
        <taxon>Pseudomonadati</taxon>
        <taxon>Pseudomonadota</taxon>
        <taxon>Gammaproteobacteria</taxon>
        <taxon>Cellvibrionales</taxon>
        <taxon>Cellvibrionaceae</taxon>
        <taxon>Gilvimarinus</taxon>
    </lineage>
</organism>
<comment type="similarity">
    <text evidence="1">Belongs to the esterase D family.</text>
</comment>
<accession>A0ABU4S135</accession>
<gene>
    <name evidence="4" type="ORF">SCD92_12180</name>
</gene>
<dbReference type="PANTHER" id="PTHR40841:SF2">
    <property type="entry name" value="SIDEROPHORE-DEGRADING ESTERASE (EUROFUNG)"/>
    <property type="match status" value="1"/>
</dbReference>
<keyword evidence="2 4" id="KW-0378">Hydrolase</keyword>